<sequence length="52" mass="6155">MALLPYYSQRYMAAFTPVDIVMMDILTFFVVWIPTIVFPVTEIRKIEKDKRG</sequence>
<organism evidence="2 3">
    <name type="scientific">Alkalibacterium olivapovliticus</name>
    <dbReference type="NCBI Taxonomy" id="99907"/>
    <lineage>
        <taxon>Bacteria</taxon>
        <taxon>Bacillati</taxon>
        <taxon>Bacillota</taxon>
        <taxon>Bacilli</taxon>
        <taxon>Lactobacillales</taxon>
        <taxon>Carnobacteriaceae</taxon>
        <taxon>Alkalibacterium</taxon>
    </lineage>
</organism>
<dbReference type="Proteomes" id="UP000238205">
    <property type="component" value="Unassembled WGS sequence"/>
</dbReference>
<evidence type="ECO:0000256" key="1">
    <source>
        <dbReference type="SAM" id="Phobius"/>
    </source>
</evidence>
<evidence type="ECO:0000313" key="2">
    <source>
        <dbReference type="EMBL" id="PRY83588.1"/>
    </source>
</evidence>
<proteinExistence type="predicted"/>
<gene>
    <name evidence="2" type="ORF">CLV38_10311</name>
</gene>
<accession>A0A2T0WA50</accession>
<dbReference type="RefSeq" id="WP_170068782.1">
    <property type="nucleotide sequence ID" value="NZ_PVTO01000003.1"/>
</dbReference>
<feature type="transmembrane region" description="Helical" evidence="1">
    <location>
        <begin position="20"/>
        <end position="41"/>
    </location>
</feature>
<evidence type="ECO:0000313" key="3">
    <source>
        <dbReference type="Proteomes" id="UP000238205"/>
    </source>
</evidence>
<dbReference type="EMBL" id="PVTO01000003">
    <property type="protein sequence ID" value="PRY83588.1"/>
    <property type="molecule type" value="Genomic_DNA"/>
</dbReference>
<protein>
    <submittedName>
        <fullName evidence="2">Uncharacterized protein</fullName>
    </submittedName>
</protein>
<comment type="caution">
    <text evidence="2">The sequence shown here is derived from an EMBL/GenBank/DDBJ whole genome shotgun (WGS) entry which is preliminary data.</text>
</comment>
<name>A0A2T0WA50_9LACT</name>
<keyword evidence="1" id="KW-0472">Membrane</keyword>
<dbReference type="AlphaFoldDB" id="A0A2T0WA50"/>
<reference evidence="2 3" key="1">
    <citation type="submission" date="2018-03" db="EMBL/GenBank/DDBJ databases">
        <title>Genomic Encyclopedia of Archaeal and Bacterial Type Strains, Phase II (KMG-II): from individual species to whole genera.</title>
        <authorList>
            <person name="Goeker M."/>
        </authorList>
    </citation>
    <scope>NUCLEOTIDE SEQUENCE [LARGE SCALE GENOMIC DNA]</scope>
    <source>
        <strain evidence="2 3">DSM 13175</strain>
    </source>
</reference>
<keyword evidence="1" id="KW-1133">Transmembrane helix</keyword>
<keyword evidence="1" id="KW-0812">Transmembrane</keyword>
<keyword evidence="3" id="KW-1185">Reference proteome</keyword>